<dbReference type="SUPFAM" id="SSF161098">
    <property type="entry name" value="MetI-like"/>
    <property type="match status" value="1"/>
</dbReference>
<dbReference type="InterPro" id="IPR000515">
    <property type="entry name" value="MetI-like"/>
</dbReference>
<organism evidence="10 11">
    <name type="scientific">Caldalkalibacillus thermarum (strain TA2.A1)</name>
    <dbReference type="NCBI Taxonomy" id="986075"/>
    <lineage>
        <taxon>Bacteria</taxon>
        <taxon>Bacillati</taxon>
        <taxon>Bacillota</taxon>
        <taxon>Bacilli</taxon>
        <taxon>Bacillales</taxon>
        <taxon>Bacillaceae</taxon>
        <taxon>Caldalkalibacillus</taxon>
    </lineage>
</organism>
<evidence type="ECO:0000256" key="5">
    <source>
        <dbReference type="ARBA" id="ARBA00022970"/>
    </source>
</evidence>
<dbReference type="InterPro" id="IPR010065">
    <property type="entry name" value="AA_ABC_transptr_permease_3TM"/>
</dbReference>
<dbReference type="RefSeq" id="WP_007506236.1">
    <property type="nucleotide sequence ID" value="NZ_AFCE01000163.1"/>
</dbReference>
<dbReference type="CDD" id="cd06261">
    <property type="entry name" value="TM_PBP2"/>
    <property type="match status" value="1"/>
</dbReference>
<keyword evidence="7 8" id="KW-0472">Membrane</keyword>
<feature type="transmembrane region" description="Helical" evidence="8">
    <location>
        <begin position="87"/>
        <end position="106"/>
    </location>
</feature>
<keyword evidence="6 8" id="KW-1133">Transmembrane helix</keyword>
<dbReference type="AlphaFoldDB" id="F5LAF5"/>
<dbReference type="NCBIfam" id="TIGR01726">
    <property type="entry name" value="HEQRo_perm_3TM"/>
    <property type="match status" value="1"/>
</dbReference>
<dbReference type="Pfam" id="PF00528">
    <property type="entry name" value="BPD_transp_1"/>
    <property type="match status" value="1"/>
</dbReference>
<dbReference type="NCBIfam" id="TIGR03003">
    <property type="entry name" value="ectoine_ehuD"/>
    <property type="match status" value="1"/>
</dbReference>
<dbReference type="PANTHER" id="PTHR30614">
    <property type="entry name" value="MEMBRANE COMPONENT OF AMINO ACID ABC TRANSPORTER"/>
    <property type="match status" value="1"/>
</dbReference>
<evidence type="ECO:0000256" key="8">
    <source>
        <dbReference type="RuleBase" id="RU363032"/>
    </source>
</evidence>
<keyword evidence="5" id="KW-0029">Amino-acid transport</keyword>
<dbReference type="Gene3D" id="1.10.3720.10">
    <property type="entry name" value="MetI-like"/>
    <property type="match status" value="1"/>
</dbReference>
<feature type="transmembrane region" description="Helical" evidence="8">
    <location>
        <begin position="55"/>
        <end position="81"/>
    </location>
</feature>
<evidence type="ECO:0000256" key="2">
    <source>
        <dbReference type="ARBA" id="ARBA00022448"/>
    </source>
</evidence>
<proteinExistence type="inferred from homology"/>
<evidence type="ECO:0000259" key="9">
    <source>
        <dbReference type="PROSITE" id="PS50928"/>
    </source>
</evidence>
<dbReference type="InterPro" id="IPR014341">
    <property type="entry name" value="Ectoine_EhuD"/>
</dbReference>
<sequence>MTASMMWNWEYAIAVFPIVFQAIWVTLSATLVGFGIAVIVGLFWTLARRSSYKPVAWTVGGLVEFIRSTPLLVQLFFLYYALPQLPYIGVSLDAFTAGVIGLGLHYSTYLSEIYRSGIESIPKGQWEACTALNFSRLHTWTKVILPQAVPPVLPMFGNYLIVMFKETPLLGAITVVEMLQVSLIIGSQSFRYIEPITIVGLLFLLLSYPSALAVRRLEERMKARYGRGKQKVTREEVTL</sequence>
<dbReference type="eggNOG" id="COG0765">
    <property type="taxonomic scope" value="Bacteria"/>
</dbReference>
<dbReference type="InterPro" id="IPR035906">
    <property type="entry name" value="MetI-like_sf"/>
</dbReference>
<dbReference type="Proteomes" id="UP000010716">
    <property type="component" value="Unassembled WGS sequence"/>
</dbReference>
<dbReference type="PANTHER" id="PTHR30614:SF0">
    <property type="entry name" value="L-CYSTINE TRANSPORT SYSTEM PERMEASE PROTEIN TCYL"/>
    <property type="match status" value="1"/>
</dbReference>
<dbReference type="PROSITE" id="PS50928">
    <property type="entry name" value="ABC_TM1"/>
    <property type="match status" value="1"/>
</dbReference>
<comment type="caution">
    <text evidence="10">The sequence shown here is derived from an EMBL/GenBank/DDBJ whole genome shotgun (WGS) entry which is preliminary data.</text>
</comment>
<comment type="similarity">
    <text evidence="8">Belongs to the binding-protein-dependent transport system permease family.</text>
</comment>
<feature type="transmembrane region" description="Helical" evidence="8">
    <location>
        <begin position="169"/>
        <end position="190"/>
    </location>
</feature>
<comment type="subcellular location">
    <subcellularLocation>
        <location evidence="1 8">Cell membrane</location>
        <topology evidence="1 8">Multi-pass membrane protein</topology>
    </subcellularLocation>
</comment>
<evidence type="ECO:0000256" key="1">
    <source>
        <dbReference type="ARBA" id="ARBA00004651"/>
    </source>
</evidence>
<keyword evidence="4 8" id="KW-0812">Transmembrane</keyword>
<gene>
    <name evidence="10" type="ORF">CathTA2_2890</name>
</gene>
<keyword evidence="3" id="KW-1003">Cell membrane</keyword>
<evidence type="ECO:0000256" key="6">
    <source>
        <dbReference type="ARBA" id="ARBA00022989"/>
    </source>
</evidence>
<evidence type="ECO:0000313" key="11">
    <source>
        <dbReference type="Proteomes" id="UP000010716"/>
    </source>
</evidence>
<keyword evidence="2 8" id="KW-0813">Transport</keyword>
<protein>
    <submittedName>
        <fullName evidence="10">Ectoine/hydroxyectoine ABC transporter, permease protein EhuD</fullName>
    </submittedName>
</protein>
<reference evidence="10 11" key="1">
    <citation type="journal article" date="2011" name="J. Bacteriol.">
        <title>Draft genome sequence of the thermoalkaliphilic Caldalkalibacillus thermarum strain TA2.A1.</title>
        <authorList>
            <person name="Kalamorz F."/>
            <person name="Keis S."/>
            <person name="McMillan D.G."/>
            <person name="Olsson K."/>
            <person name="Stanton J.A."/>
            <person name="Stockwell P."/>
            <person name="Black M.A."/>
            <person name="Klingeman D.M."/>
            <person name="Land M.L."/>
            <person name="Han C.S."/>
            <person name="Martin S.L."/>
            <person name="Becher S.A."/>
            <person name="Peddie C.J."/>
            <person name="Morgan H.W."/>
            <person name="Matthies D."/>
            <person name="Preiss L."/>
            <person name="Meier T."/>
            <person name="Brown S.D."/>
            <person name="Cook G.M."/>
        </authorList>
    </citation>
    <scope>NUCLEOTIDE SEQUENCE [LARGE SCALE GENOMIC DNA]</scope>
    <source>
        <strain evidence="10 11">TA2.A1</strain>
    </source>
</reference>
<feature type="domain" description="ABC transmembrane type-1" evidence="9">
    <location>
        <begin position="23"/>
        <end position="214"/>
    </location>
</feature>
<evidence type="ECO:0000256" key="3">
    <source>
        <dbReference type="ARBA" id="ARBA00022475"/>
    </source>
</evidence>
<feature type="transmembrane region" description="Helical" evidence="8">
    <location>
        <begin position="196"/>
        <end position="214"/>
    </location>
</feature>
<accession>F5LAF5</accession>
<dbReference type="GO" id="GO:0006865">
    <property type="term" value="P:amino acid transport"/>
    <property type="evidence" value="ECO:0007669"/>
    <property type="project" value="UniProtKB-KW"/>
</dbReference>
<evidence type="ECO:0000256" key="4">
    <source>
        <dbReference type="ARBA" id="ARBA00022692"/>
    </source>
</evidence>
<evidence type="ECO:0000256" key="7">
    <source>
        <dbReference type="ARBA" id="ARBA00023136"/>
    </source>
</evidence>
<dbReference type="GO" id="GO:0022857">
    <property type="term" value="F:transmembrane transporter activity"/>
    <property type="evidence" value="ECO:0007669"/>
    <property type="project" value="InterPro"/>
</dbReference>
<feature type="transmembrane region" description="Helical" evidence="8">
    <location>
        <begin position="12"/>
        <end position="43"/>
    </location>
</feature>
<dbReference type="EMBL" id="AFCE01000163">
    <property type="protein sequence ID" value="EGL81704.1"/>
    <property type="molecule type" value="Genomic_DNA"/>
</dbReference>
<evidence type="ECO:0000313" key="10">
    <source>
        <dbReference type="EMBL" id="EGL81704.1"/>
    </source>
</evidence>
<name>F5LAF5_CALTT</name>
<dbReference type="InterPro" id="IPR043429">
    <property type="entry name" value="ArtM/GltK/GlnP/TcyL/YhdX-like"/>
</dbReference>
<dbReference type="GO" id="GO:0043190">
    <property type="term" value="C:ATP-binding cassette (ABC) transporter complex"/>
    <property type="evidence" value="ECO:0007669"/>
    <property type="project" value="InterPro"/>
</dbReference>